<evidence type="ECO:0000259" key="1">
    <source>
        <dbReference type="Pfam" id="PF13400"/>
    </source>
</evidence>
<name>A0ABS6V5B7_9SPHN</name>
<gene>
    <name evidence="2" type="ORF">KTQ36_05540</name>
</gene>
<dbReference type="Proteomes" id="UP000698028">
    <property type="component" value="Unassembled WGS sequence"/>
</dbReference>
<organism evidence="2 3">
    <name type="scientific">Sphingomicrobium clamense</name>
    <dbReference type="NCBI Taxonomy" id="2851013"/>
    <lineage>
        <taxon>Bacteria</taxon>
        <taxon>Pseudomonadati</taxon>
        <taxon>Pseudomonadota</taxon>
        <taxon>Alphaproteobacteria</taxon>
        <taxon>Sphingomonadales</taxon>
        <taxon>Sphingomonadaceae</taxon>
        <taxon>Sphingomicrobium</taxon>
    </lineage>
</organism>
<reference evidence="2 3" key="1">
    <citation type="submission" date="2021-07" db="EMBL/GenBank/DDBJ databases">
        <title>The draft genome sequence of Sphingomicrobium sp. B8.</title>
        <authorList>
            <person name="Mu L."/>
        </authorList>
    </citation>
    <scope>NUCLEOTIDE SEQUENCE [LARGE SCALE GENOMIC DNA]</scope>
    <source>
        <strain evidence="2 3">B8</strain>
    </source>
</reference>
<dbReference type="RefSeq" id="WP_218632719.1">
    <property type="nucleotide sequence ID" value="NZ_JAHVAH010000001.1"/>
</dbReference>
<sequence>MKSLFKRIWNDDRGNMLVLAGATMPIIVGAAGLATDTVQWTVTKRQLQRAADSAAFAGVYANMQGQTVNDAVADDLGHNNTTGLAPVGGAQITYPADTADYSNAVRVELTVQRPLSFTSMFLTRPVSITAAGTAAITPTGEYCVISLENSSATGITASGSTGVDLGCGMITNSTSLDAAVAQGASSVNASPIAAVGGIDTTGNWGEDTQFLPFTLAQEDPFEDVTANPPSSCDGGQLRVNPGVTKNVSQEEDPEDNCYTLMDLKGNVTFEPGVYYISGGDMKINSGAVVNATGGVTFILTNVSTATSASIGNTDWNGGATIKIESPDTGDYAGIAVYQDRRATDSGTGPKINGGSGSELEGAFYFPSRELTFNGNAGMTTNCVQMVARRVKFTGNSNISNSCDSSGGAQAFEGQHVRLVG</sequence>
<feature type="domain" description="Putative Flp pilus-assembly TadG-like N-terminal" evidence="1">
    <location>
        <begin position="14"/>
        <end position="59"/>
    </location>
</feature>
<evidence type="ECO:0000313" key="2">
    <source>
        <dbReference type="EMBL" id="MBW0144756.1"/>
    </source>
</evidence>
<accession>A0ABS6V5B7</accession>
<dbReference type="EMBL" id="JAHVAH010000001">
    <property type="protein sequence ID" value="MBW0144756.1"/>
    <property type="molecule type" value="Genomic_DNA"/>
</dbReference>
<dbReference type="Pfam" id="PF13400">
    <property type="entry name" value="Tad"/>
    <property type="match status" value="1"/>
</dbReference>
<protein>
    <recommendedName>
        <fullName evidence="1">Putative Flp pilus-assembly TadG-like N-terminal domain-containing protein</fullName>
    </recommendedName>
</protein>
<dbReference type="InterPro" id="IPR028087">
    <property type="entry name" value="Tad_N"/>
</dbReference>
<proteinExistence type="predicted"/>
<keyword evidence="3" id="KW-1185">Reference proteome</keyword>
<evidence type="ECO:0000313" key="3">
    <source>
        <dbReference type="Proteomes" id="UP000698028"/>
    </source>
</evidence>
<comment type="caution">
    <text evidence="2">The sequence shown here is derived from an EMBL/GenBank/DDBJ whole genome shotgun (WGS) entry which is preliminary data.</text>
</comment>